<evidence type="ECO:0000313" key="2">
    <source>
        <dbReference type="Proteomes" id="UP001605918"/>
    </source>
</evidence>
<proteinExistence type="predicted"/>
<dbReference type="EMBL" id="JBIEIL010000002">
    <property type="protein sequence ID" value="MFG6203500.1"/>
    <property type="molecule type" value="Genomic_DNA"/>
</dbReference>
<dbReference type="RefSeq" id="WP_394503387.1">
    <property type="nucleotide sequence ID" value="NZ_JBIEIL010000002.1"/>
</dbReference>
<comment type="caution">
    <text evidence="1">The sequence shown here is derived from an EMBL/GenBank/DDBJ whole genome shotgun (WGS) entry which is preliminary data.</text>
</comment>
<protein>
    <submittedName>
        <fullName evidence="1">Uncharacterized protein</fullName>
    </submittedName>
</protein>
<gene>
    <name evidence="1" type="ORF">ACGSLL_03955</name>
</gene>
<dbReference type="Proteomes" id="UP001605918">
    <property type="component" value="Unassembled WGS sequence"/>
</dbReference>
<reference evidence="1 2" key="1">
    <citation type="submission" date="2024-10" db="EMBL/GenBank/DDBJ databases">
        <title>Whole genome of Pseudomonas sp Strain RB5.</title>
        <authorList>
            <person name="Selami N."/>
        </authorList>
    </citation>
    <scope>NUCLEOTIDE SEQUENCE [LARGE SCALE GENOMIC DNA]</scope>
    <source>
        <strain evidence="1 2">RB5</strain>
    </source>
</reference>
<keyword evidence="2" id="KW-1185">Reference proteome</keyword>
<name>A0ABW7D607_9PSED</name>
<accession>A0ABW7D607</accession>
<evidence type="ECO:0000313" key="1">
    <source>
        <dbReference type="EMBL" id="MFG6203500.1"/>
    </source>
</evidence>
<organism evidence="1 2">
    <name type="scientific">Pseudomonas retamae</name>
    <dbReference type="NCBI Taxonomy" id="702110"/>
    <lineage>
        <taxon>Bacteria</taxon>
        <taxon>Pseudomonadati</taxon>
        <taxon>Pseudomonadota</taxon>
        <taxon>Gammaproteobacteria</taxon>
        <taxon>Pseudomonadales</taxon>
        <taxon>Pseudomonadaceae</taxon>
        <taxon>Pseudomonas</taxon>
    </lineage>
</organism>
<sequence>MDQRNRKRHDDHAREGEVEIHGVFILSRFESEPIVNRRTAKKKFALLIPMIETIDGRCVCICPKHSLAFNKPATTSTNRHNHA</sequence>